<dbReference type="InterPro" id="IPR008979">
    <property type="entry name" value="Galactose-bd-like_sf"/>
</dbReference>
<dbReference type="SUPFAM" id="SSF52058">
    <property type="entry name" value="L domain-like"/>
    <property type="match status" value="1"/>
</dbReference>
<evidence type="ECO:0000256" key="5">
    <source>
        <dbReference type="ARBA" id="ARBA00022614"/>
    </source>
</evidence>
<keyword evidence="8 22" id="KW-0732">Signal</keyword>
<keyword evidence="13 21" id="KW-1133">Transmembrane helix</keyword>
<gene>
    <name evidence="24" type="ORF">Sango_1403900</name>
</gene>
<evidence type="ECO:0000256" key="12">
    <source>
        <dbReference type="ARBA" id="ARBA00022840"/>
    </source>
</evidence>
<keyword evidence="10 19" id="KW-0547">Nucleotide-binding</keyword>
<evidence type="ECO:0000256" key="17">
    <source>
        <dbReference type="ARBA" id="ARBA00047899"/>
    </source>
</evidence>
<evidence type="ECO:0000256" key="18">
    <source>
        <dbReference type="ARBA" id="ARBA00048679"/>
    </source>
</evidence>
<evidence type="ECO:0000256" key="9">
    <source>
        <dbReference type="ARBA" id="ARBA00022737"/>
    </source>
</evidence>
<evidence type="ECO:0000256" key="11">
    <source>
        <dbReference type="ARBA" id="ARBA00022777"/>
    </source>
</evidence>
<dbReference type="PANTHER" id="PTHR48006:SF72">
    <property type="entry name" value="LRR RECEPTOR-LIKE SERINE_THREONINE-PROTEIN KINASE RFK1-RELATED"/>
    <property type="match status" value="1"/>
</dbReference>
<dbReference type="InterPro" id="IPR011009">
    <property type="entry name" value="Kinase-like_dom_sf"/>
</dbReference>
<feature type="chain" id="PRO_5042029458" description="non-specific serine/threonine protein kinase" evidence="22">
    <location>
        <begin position="26"/>
        <end position="932"/>
    </location>
</feature>
<dbReference type="GO" id="GO:0004674">
    <property type="term" value="F:protein serine/threonine kinase activity"/>
    <property type="evidence" value="ECO:0007669"/>
    <property type="project" value="UniProtKB-KW"/>
</dbReference>
<dbReference type="SUPFAM" id="SSF49785">
    <property type="entry name" value="Galactose-binding domain-like"/>
    <property type="match status" value="1"/>
</dbReference>
<dbReference type="InterPro" id="IPR032675">
    <property type="entry name" value="LRR_dom_sf"/>
</dbReference>
<evidence type="ECO:0000256" key="3">
    <source>
        <dbReference type="ARBA" id="ARBA00022527"/>
    </source>
</evidence>
<dbReference type="PROSITE" id="PS00108">
    <property type="entry name" value="PROTEIN_KINASE_ST"/>
    <property type="match status" value="1"/>
</dbReference>
<dbReference type="AlphaFoldDB" id="A0AAE1WU22"/>
<dbReference type="SMART" id="SM00220">
    <property type="entry name" value="S_TKc"/>
    <property type="match status" value="1"/>
</dbReference>
<keyword evidence="6" id="KW-0808">Transferase</keyword>
<evidence type="ECO:0000256" key="1">
    <source>
        <dbReference type="ARBA" id="ARBA00004479"/>
    </source>
</evidence>
<dbReference type="GO" id="GO:0005524">
    <property type="term" value="F:ATP binding"/>
    <property type="evidence" value="ECO:0007669"/>
    <property type="project" value="UniProtKB-UniRule"/>
</dbReference>
<dbReference type="Gene3D" id="3.30.200.20">
    <property type="entry name" value="Phosphorylase Kinase, domain 1"/>
    <property type="match status" value="1"/>
</dbReference>
<dbReference type="PANTHER" id="PTHR48006">
    <property type="entry name" value="LEUCINE-RICH REPEAT-CONTAINING PROTEIN DDB_G0281931-RELATED"/>
    <property type="match status" value="1"/>
</dbReference>
<dbReference type="SUPFAM" id="SSF56112">
    <property type="entry name" value="Protein kinase-like (PK-like)"/>
    <property type="match status" value="1"/>
</dbReference>
<dbReference type="EMBL" id="JACGWL010000007">
    <property type="protein sequence ID" value="KAK4399284.1"/>
    <property type="molecule type" value="Genomic_DNA"/>
</dbReference>
<evidence type="ECO:0000256" key="7">
    <source>
        <dbReference type="ARBA" id="ARBA00022692"/>
    </source>
</evidence>
<evidence type="ECO:0000256" key="4">
    <source>
        <dbReference type="ARBA" id="ARBA00022553"/>
    </source>
</evidence>
<dbReference type="EC" id="2.7.11.1" evidence="2"/>
<keyword evidence="7 21" id="KW-0812">Transmembrane</keyword>
<evidence type="ECO:0000256" key="13">
    <source>
        <dbReference type="ARBA" id="ARBA00022989"/>
    </source>
</evidence>
<evidence type="ECO:0000256" key="21">
    <source>
        <dbReference type="SAM" id="Phobius"/>
    </source>
</evidence>
<dbReference type="InterPro" id="IPR021720">
    <property type="entry name" value="Malectin_dom"/>
</dbReference>
<dbReference type="InterPro" id="IPR051824">
    <property type="entry name" value="LRR_Rcpt-Like_S/T_Kinase"/>
</dbReference>
<proteinExistence type="predicted"/>
<dbReference type="InterPro" id="IPR000719">
    <property type="entry name" value="Prot_kinase_dom"/>
</dbReference>
<keyword evidence="5" id="KW-0433">Leucine-rich repeat</keyword>
<evidence type="ECO:0000256" key="15">
    <source>
        <dbReference type="ARBA" id="ARBA00023170"/>
    </source>
</evidence>
<keyword evidence="11 24" id="KW-0418">Kinase</keyword>
<feature type="region of interest" description="Disordered" evidence="20">
    <location>
        <begin position="896"/>
        <end position="932"/>
    </location>
</feature>
<feature type="binding site" evidence="19">
    <location>
        <position position="646"/>
    </location>
    <ligand>
        <name>ATP</name>
        <dbReference type="ChEBI" id="CHEBI:30616"/>
    </ligand>
</feature>
<keyword evidence="12 19" id="KW-0067">ATP-binding</keyword>
<dbReference type="Pfam" id="PF00560">
    <property type="entry name" value="LRR_1"/>
    <property type="match status" value="3"/>
</dbReference>
<dbReference type="PROSITE" id="PS50011">
    <property type="entry name" value="PROTEIN_KINASE_DOM"/>
    <property type="match status" value="1"/>
</dbReference>
<comment type="caution">
    <text evidence="24">The sequence shown here is derived from an EMBL/GenBank/DDBJ whole genome shotgun (WGS) entry which is preliminary data.</text>
</comment>
<keyword evidence="25" id="KW-1185">Reference proteome</keyword>
<keyword evidence="4" id="KW-0597">Phosphoprotein</keyword>
<dbReference type="FunFam" id="3.80.10.10:FF:000452">
    <property type="entry name" value="Probable LRR receptor-like serine/threonine-protein kinase RFK1"/>
    <property type="match status" value="1"/>
</dbReference>
<name>A0AAE1WU22_9LAMI</name>
<evidence type="ECO:0000313" key="25">
    <source>
        <dbReference type="Proteomes" id="UP001289374"/>
    </source>
</evidence>
<keyword evidence="3" id="KW-0723">Serine/threonine-protein kinase</keyword>
<accession>A0AAE1WU22</accession>
<feature type="signal peptide" evidence="22">
    <location>
        <begin position="1"/>
        <end position="25"/>
    </location>
</feature>
<dbReference type="Gene3D" id="2.60.120.430">
    <property type="entry name" value="Galactose-binding lectin"/>
    <property type="match status" value="1"/>
</dbReference>
<evidence type="ECO:0000256" key="20">
    <source>
        <dbReference type="SAM" id="MobiDB-lite"/>
    </source>
</evidence>
<evidence type="ECO:0000256" key="19">
    <source>
        <dbReference type="PROSITE-ProRule" id="PRU10141"/>
    </source>
</evidence>
<comment type="catalytic activity">
    <reaction evidence="17">
        <text>L-threonyl-[protein] + ATP = O-phospho-L-threonyl-[protein] + ADP + H(+)</text>
        <dbReference type="Rhea" id="RHEA:46608"/>
        <dbReference type="Rhea" id="RHEA-COMP:11060"/>
        <dbReference type="Rhea" id="RHEA-COMP:11605"/>
        <dbReference type="ChEBI" id="CHEBI:15378"/>
        <dbReference type="ChEBI" id="CHEBI:30013"/>
        <dbReference type="ChEBI" id="CHEBI:30616"/>
        <dbReference type="ChEBI" id="CHEBI:61977"/>
        <dbReference type="ChEBI" id="CHEBI:456216"/>
        <dbReference type="EC" id="2.7.11.1"/>
    </reaction>
</comment>
<dbReference type="GO" id="GO:0016020">
    <property type="term" value="C:membrane"/>
    <property type="evidence" value="ECO:0007669"/>
    <property type="project" value="UniProtKB-SubCell"/>
</dbReference>
<evidence type="ECO:0000256" key="10">
    <source>
        <dbReference type="ARBA" id="ARBA00022741"/>
    </source>
</evidence>
<comment type="subcellular location">
    <subcellularLocation>
        <location evidence="1">Membrane</location>
        <topology evidence="1">Single-pass type I membrane protein</topology>
    </subcellularLocation>
</comment>
<evidence type="ECO:0000256" key="2">
    <source>
        <dbReference type="ARBA" id="ARBA00012513"/>
    </source>
</evidence>
<evidence type="ECO:0000256" key="8">
    <source>
        <dbReference type="ARBA" id="ARBA00022729"/>
    </source>
</evidence>
<dbReference type="InterPro" id="IPR001245">
    <property type="entry name" value="Ser-Thr/Tyr_kinase_cat_dom"/>
</dbReference>
<comment type="catalytic activity">
    <reaction evidence="18">
        <text>L-seryl-[protein] + ATP = O-phospho-L-seryl-[protein] + ADP + H(+)</text>
        <dbReference type="Rhea" id="RHEA:17989"/>
        <dbReference type="Rhea" id="RHEA-COMP:9863"/>
        <dbReference type="Rhea" id="RHEA-COMP:11604"/>
        <dbReference type="ChEBI" id="CHEBI:15378"/>
        <dbReference type="ChEBI" id="CHEBI:29999"/>
        <dbReference type="ChEBI" id="CHEBI:30616"/>
        <dbReference type="ChEBI" id="CHEBI:83421"/>
        <dbReference type="ChEBI" id="CHEBI:456216"/>
        <dbReference type="EC" id="2.7.11.1"/>
    </reaction>
</comment>
<dbReference type="FunFam" id="1.10.510.10:FF:001106">
    <property type="entry name" value="Probable LRR receptor-like serine/threonine-protein kinase At1g29720"/>
    <property type="match status" value="1"/>
</dbReference>
<dbReference type="Pfam" id="PF07714">
    <property type="entry name" value="PK_Tyr_Ser-Thr"/>
    <property type="match status" value="1"/>
</dbReference>
<protein>
    <recommendedName>
        <fullName evidence="2">non-specific serine/threonine protein kinase</fullName>
        <ecNumber evidence="2">2.7.11.1</ecNumber>
    </recommendedName>
</protein>
<organism evidence="24 25">
    <name type="scientific">Sesamum angolense</name>
    <dbReference type="NCBI Taxonomy" id="2727404"/>
    <lineage>
        <taxon>Eukaryota</taxon>
        <taxon>Viridiplantae</taxon>
        <taxon>Streptophyta</taxon>
        <taxon>Embryophyta</taxon>
        <taxon>Tracheophyta</taxon>
        <taxon>Spermatophyta</taxon>
        <taxon>Magnoliopsida</taxon>
        <taxon>eudicotyledons</taxon>
        <taxon>Gunneridae</taxon>
        <taxon>Pentapetalae</taxon>
        <taxon>asterids</taxon>
        <taxon>lamiids</taxon>
        <taxon>Lamiales</taxon>
        <taxon>Pedaliaceae</taxon>
        <taxon>Sesamum</taxon>
    </lineage>
</organism>
<keyword evidence="16" id="KW-0325">Glycoprotein</keyword>
<feature type="domain" description="Protein kinase" evidence="23">
    <location>
        <begin position="618"/>
        <end position="867"/>
    </location>
</feature>
<dbReference type="PROSITE" id="PS00107">
    <property type="entry name" value="PROTEIN_KINASE_ATP"/>
    <property type="match status" value="1"/>
</dbReference>
<dbReference type="InterPro" id="IPR017441">
    <property type="entry name" value="Protein_kinase_ATP_BS"/>
</dbReference>
<evidence type="ECO:0000256" key="22">
    <source>
        <dbReference type="SAM" id="SignalP"/>
    </source>
</evidence>
<dbReference type="CDD" id="cd14066">
    <property type="entry name" value="STKc_IRAK"/>
    <property type="match status" value="1"/>
</dbReference>
<evidence type="ECO:0000313" key="24">
    <source>
        <dbReference type="EMBL" id="KAK4399284.1"/>
    </source>
</evidence>
<dbReference type="Proteomes" id="UP001289374">
    <property type="component" value="Unassembled WGS sequence"/>
</dbReference>
<feature type="transmembrane region" description="Helical" evidence="21">
    <location>
        <begin position="559"/>
        <end position="582"/>
    </location>
</feature>
<evidence type="ECO:0000256" key="6">
    <source>
        <dbReference type="ARBA" id="ARBA00022679"/>
    </source>
</evidence>
<dbReference type="FunFam" id="3.30.200.20:FF:000217">
    <property type="entry name" value="probable LRR receptor-like serine/threonine-protein kinase At1g53430"/>
    <property type="match status" value="1"/>
</dbReference>
<dbReference type="Gene3D" id="3.80.10.10">
    <property type="entry name" value="Ribonuclease Inhibitor"/>
    <property type="match status" value="3"/>
</dbReference>
<dbReference type="Pfam" id="PF11721">
    <property type="entry name" value="Malectin"/>
    <property type="match status" value="1"/>
</dbReference>
<sequence length="932" mass="104452">MHPRKTVVSCVLAVCCLGLLRLSESQVPQEEVDALQQIVTDMGATYWSFDADLCEVEMVGISPAAPSGSEGYVECNCNYNNNSVCHVTKIVIKSYNLPGILPPGIVKLPYLRDIDFAYNLLRGTIPKEWASMQLNFISVLVNRLSGEIPKELGNITSLTYLNLEANQFSGAVPADIGRLINLKTLILSSNQLTGQLPSSFADLINLSDFRINDNNLSGRIPDFIQNWKPLTKLEMFASGLEGPIPLNISLLNMLTDLRISDLKGPAQEFPVLRSTPGLLTLILRNCNITGEIPPYVWRLRVLQMLDVSFNRLVGEIPNHIARNLKLVFVTGNMLSGYIPDTLLKDGSNMNRDVNMFKGSSTSNVLQRILPCARDVVCPKYKCSLHVNCGGDDLTIKESNRRVIYEGDSRGDSAAYLSSNYWGFTSTGDFLDEPNYQNSRSIRITPTSDLSDLYSTARLSPLSLTYFHYCLENGNYNVSLHFAEIHFTNDSSYNSLGRRTFDIYIQEKLVWEDFNIEEEARGARKRVVRYFNVTVTDSTLEIRFYWADFRVCSDGNKKNVTAYIIAAVLAVCVVLLILGILWWKGYLKGRKRVGKDFEGLELQTVAFTLKQIRAATNNFDAANKIGEGGFGSVYKGLLPDGTIIAVKQLSSRSRQGNREFLNEIGMISCLQHPNLVKLYGCCIEGDQLLVVYEYMEKQPRHVLFDMCWIARGLAFLHEESRLKIVHRDIKATNVLLDKDLNPKISDFGLARLNEDEKTHISTKIAGTIGYMAPEYALWGYLTDKADVYSFGVVLLEIVSGKSNNDYMPSYLQESKKIDELIDERLVSRADIEEIDRVVKVALLCTNATPSVRPIMSEVVQMLEGKMAIPDVITVGSPYNNDVRFKAVKDFHQERRIQSATWSQSQNSTTIRTDAGYSSSASGLNEISRDSTSY</sequence>
<keyword evidence="14 21" id="KW-0472">Membrane</keyword>
<reference evidence="24" key="2">
    <citation type="journal article" date="2024" name="Plant">
        <title>Genomic evolution and insights into agronomic trait innovations of Sesamum species.</title>
        <authorList>
            <person name="Miao H."/>
            <person name="Wang L."/>
            <person name="Qu L."/>
            <person name="Liu H."/>
            <person name="Sun Y."/>
            <person name="Le M."/>
            <person name="Wang Q."/>
            <person name="Wei S."/>
            <person name="Zheng Y."/>
            <person name="Lin W."/>
            <person name="Duan Y."/>
            <person name="Cao H."/>
            <person name="Xiong S."/>
            <person name="Wang X."/>
            <person name="Wei L."/>
            <person name="Li C."/>
            <person name="Ma Q."/>
            <person name="Ju M."/>
            <person name="Zhao R."/>
            <person name="Li G."/>
            <person name="Mu C."/>
            <person name="Tian Q."/>
            <person name="Mei H."/>
            <person name="Zhang T."/>
            <person name="Gao T."/>
            <person name="Zhang H."/>
        </authorList>
    </citation>
    <scope>NUCLEOTIDE SEQUENCE</scope>
    <source>
        <strain evidence="24">K16</strain>
    </source>
</reference>
<keyword evidence="15 24" id="KW-0675">Receptor</keyword>
<keyword evidence="9" id="KW-0677">Repeat</keyword>
<reference evidence="24" key="1">
    <citation type="submission" date="2020-06" db="EMBL/GenBank/DDBJ databases">
        <authorList>
            <person name="Li T."/>
            <person name="Hu X."/>
            <person name="Zhang T."/>
            <person name="Song X."/>
            <person name="Zhang H."/>
            <person name="Dai N."/>
            <person name="Sheng W."/>
            <person name="Hou X."/>
            <person name="Wei L."/>
        </authorList>
    </citation>
    <scope>NUCLEOTIDE SEQUENCE</scope>
    <source>
        <strain evidence="24">K16</strain>
        <tissue evidence="24">Leaf</tissue>
    </source>
</reference>
<evidence type="ECO:0000259" key="23">
    <source>
        <dbReference type="PROSITE" id="PS50011"/>
    </source>
</evidence>
<dbReference type="FunFam" id="3.80.10.10:FF:000433">
    <property type="entry name" value="Putative LRR receptor-like serine/threonine-protein kinase isoform A"/>
    <property type="match status" value="1"/>
</dbReference>
<dbReference type="Gene3D" id="1.10.510.10">
    <property type="entry name" value="Transferase(Phosphotransferase) domain 1"/>
    <property type="match status" value="1"/>
</dbReference>
<dbReference type="InterPro" id="IPR001611">
    <property type="entry name" value="Leu-rich_rpt"/>
</dbReference>
<dbReference type="InterPro" id="IPR008271">
    <property type="entry name" value="Ser/Thr_kinase_AS"/>
</dbReference>
<evidence type="ECO:0000256" key="16">
    <source>
        <dbReference type="ARBA" id="ARBA00023180"/>
    </source>
</evidence>
<evidence type="ECO:0000256" key="14">
    <source>
        <dbReference type="ARBA" id="ARBA00023136"/>
    </source>
</evidence>